<keyword evidence="1" id="KW-0500">Molybdenum</keyword>
<gene>
    <name evidence="3" type="ORF">KQ910_08110</name>
</gene>
<dbReference type="InterPro" id="IPR016208">
    <property type="entry name" value="Ald_Oxase/xanthine_DH-like"/>
</dbReference>
<dbReference type="Pfam" id="PF01315">
    <property type="entry name" value="Ald_Xan_dh_C"/>
    <property type="match status" value="1"/>
</dbReference>
<accession>A0ABS6IKD2</accession>
<organism evidence="3 4">
    <name type="scientific">Reyranella humidisoli</name>
    <dbReference type="NCBI Taxonomy" id="2849149"/>
    <lineage>
        <taxon>Bacteria</taxon>
        <taxon>Pseudomonadati</taxon>
        <taxon>Pseudomonadota</taxon>
        <taxon>Alphaproteobacteria</taxon>
        <taxon>Hyphomicrobiales</taxon>
        <taxon>Reyranellaceae</taxon>
        <taxon>Reyranella</taxon>
    </lineage>
</organism>
<evidence type="ECO:0000259" key="2">
    <source>
        <dbReference type="SMART" id="SM01008"/>
    </source>
</evidence>
<evidence type="ECO:0000313" key="4">
    <source>
        <dbReference type="Proteomes" id="UP000727907"/>
    </source>
</evidence>
<proteinExistence type="predicted"/>
<sequence>MGDSPRRREDARFVTGQGAYLDDLTFEGLAQAVLLRSPHAHALIKSIDTRAARAALGVLAVLTAADAETDGLKPLRPYAEANVQTGEPFAFAPQPLLAHDKTRFAGEPVVLVVAETHAQALDAAELVAVDYEPLPAVTSPEAARATDAPQLAAEIPRNTCLDWHTGDMAGAEAAFAAAAHVVSLRLDNHRIVMNPMEPRGGVGTFDPTTGRYTLHVSSQNIHINRNFVARSLGVEAKDVRFVAPDVGGGFGAKNFAYVEHALILWAARRVGRPVKWIASRSEVFLSDHAARDMQAEASLALDDEGRFLALRIASIANLGAYMAGAGGGVQTYQYIHLQGSVYRIPSIALHVVAVVTNTAPIGVTRGPGFAEAINIVERLIDAAARQTGFDRTDLRRRNMVPPEAMPMTNAFGFEVDSGHFAESLDHALARADWTGFDTRRRESERRGRLRGLGVAYHIKATGGPPDENVDVRFEADGTISLITGTQHIGQGHETTFPQILAHRLGVPNARIRLVQGDTDAIPFGGGHGSSRATYMGGTAIWRASDEIVTKGTALAADALEAAEADIRFEDGRFVVSGTDRAIGLIEVATLGRNQGRPLDTFHAWKREHMTFPNGAHVVEVEIDRDTGRVELARYTAVDDYGVLVNPMIATGQAHGAMAQGSGQALLEHATYDSASGQMIAGSFMDYALPRADDLPSFDLGFNPTRCTTNPLGVKGCGEAGAIAAFPAIANAILDALAPLGVKGFDGPATPARIWQAIQEAR</sequence>
<dbReference type="EMBL" id="JAHOPB010000001">
    <property type="protein sequence ID" value="MBU8873723.1"/>
    <property type="molecule type" value="Genomic_DNA"/>
</dbReference>
<dbReference type="Proteomes" id="UP000727907">
    <property type="component" value="Unassembled WGS sequence"/>
</dbReference>
<dbReference type="SMART" id="SM01008">
    <property type="entry name" value="Ald_Xan_dh_C"/>
    <property type="match status" value="1"/>
</dbReference>
<dbReference type="PANTHER" id="PTHR11908:SF132">
    <property type="entry name" value="ALDEHYDE OXIDASE 1-RELATED"/>
    <property type="match status" value="1"/>
</dbReference>
<evidence type="ECO:0000256" key="1">
    <source>
        <dbReference type="ARBA" id="ARBA00022505"/>
    </source>
</evidence>
<dbReference type="Pfam" id="PF20256">
    <property type="entry name" value="MoCoBD_2"/>
    <property type="match status" value="1"/>
</dbReference>
<feature type="domain" description="Aldehyde oxidase/xanthine dehydrogenase a/b hammerhead" evidence="2">
    <location>
        <begin position="15"/>
        <end position="135"/>
    </location>
</feature>
<name>A0ABS6IKD2_9HYPH</name>
<dbReference type="InterPro" id="IPR046867">
    <property type="entry name" value="AldOxase/xan_DH_MoCoBD2"/>
</dbReference>
<protein>
    <submittedName>
        <fullName evidence="3">Xanthine dehydrogenase family protein molybdopterin-binding subunit</fullName>
    </submittedName>
</protein>
<dbReference type="InterPro" id="IPR008274">
    <property type="entry name" value="AldOxase/xan_DH_MoCoBD1"/>
</dbReference>
<keyword evidence="4" id="KW-1185">Reference proteome</keyword>
<dbReference type="Pfam" id="PF02738">
    <property type="entry name" value="MoCoBD_1"/>
    <property type="match status" value="1"/>
</dbReference>
<reference evidence="3 4" key="1">
    <citation type="submission" date="2021-06" db="EMBL/GenBank/DDBJ databases">
        <authorList>
            <person name="Lee D.H."/>
        </authorList>
    </citation>
    <scope>NUCLEOTIDE SEQUENCE [LARGE SCALE GENOMIC DNA]</scope>
    <source>
        <strain evidence="3 4">MMS21-HV4-11</strain>
    </source>
</reference>
<dbReference type="InterPro" id="IPR000674">
    <property type="entry name" value="Ald_Oxase/Xan_DH_a/b"/>
</dbReference>
<evidence type="ECO:0000313" key="3">
    <source>
        <dbReference type="EMBL" id="MBU8873723.1"/>
    </source>
</evidence>
<dbReference type="PANTHER" id="PTHR11908">
    <property type="entry name" value="XANTHINE DEHYDROGENASE"/>
    <property type="match status" value="1"/>
</dbReference>
<comment type="caution">
    <text evidence="3">The sequence shown here is derived from an EMBL/GenBank/DDBJ whole genome shotgun (WGS) entry which is preliminary data.</text>
</comment>